<feature type="compositionally biased region" description="Basic and acidic residues" evidence="1">
    <location>
        <begin position="117"/>
        <end position="130"/>
    </location>
</feature>
<feature type="compositionally biased region" description="Low complexity" evidence="1">
    <location>
        <begin position="101"/>
        <end position="116"/>
    </location>
</feature>
<sequence length="305" mass="31526">MVRAPGHRPRHRTPRTARGRPVRWVPSSSTVPGRIAGSSRGVWSCLPPSLPVRRRRGRFPSGSHPSGGRPSGSPPSGSGPSGGHPSDGAAVPAGRPRRAVQRAVRPRAAAGGVLRRTGSDRRADRREGGGRARRGHRGRRGGGGRPLLGAPAPGAGVAPCGVLRRPGRSAAGAAAAAASHLVLLGGRARPLRPGGDRLVGVAAGARGRARRPAGRRAPAAVSSNSTPTPCRRRRSGRSRRSGSSTRCTWCIRRPVGPGWSPHGTSGGRTARCSPSVATATVPRSALPTRPSSSPGTWSARICRWR</sequence>
<name>A0A7U9E1I1_STRLI</name>
<gene>
    <name evidence="2" type="ORF">SLI_7609</name>
</gene>
<evidence type="ECO:0000313" key="3">
    <source>
        <dbReference type="Proteomes" id="UP000014062"/>
    </source>
</evidence>
<dbReference type="AlphaFoldDB" id="A0A7U9E1I1"/>
<feature type="region of interest" description="Disordered" evidence="1">
    <location>
        <begin position="203"/>
        <end position="246"/>
    </location>
</feature>
<feature type="compositionally biased region" description="Basic residues" evidence="1">
    <location>
        <begin position="131"/>
        <end position="142"/>
    </location>
</feature>
<feature type="compositionally biased region" description="Low complexity" evidence="1">
    <location>
        <begin position="215"/>
        <end position="229"/>
    </location>
</feature>
<feature type="compositionally biased region" description="Low complexity" evidence="1">
    <location>
        <begin position="59"/>
        <end position="68"/>
    </location>
</feature>
<feature type="region of interest" description="Disordered" evidence="1">
    <location>
        <begin position="258"/>
        <end position="305"/>
    </location>
</feature>
<evidence type="ECO:0000313" key="2">
    <source>
        <dbReference type="EMBL" id="EOY52310.1"/>
    </source>
</evidence>
<feature type="region of interest" description="Disordered" evidence="1">
    <location>
        <begin position="1"/>
        <end position="154"/>
    </location>
</feature>
<accession>A0A7U9E1I1</accession>
<proteinExistence type="predicted"/>
<evidence type="ECO:0000256" key="1">
    <source>
        <dbReference type="SAM" id="MobiDB-lite"/>
    </source>
</evidence>
<feature type="compositionally biased region" description="Low complexity" evidence="1">
    <location>
        <begin position="74"/>
        <end position="94"/>
    </location>
</feature>
<organism evidence="2 3">
    <name type="scientific">Streptomyces lividans 1326</name>
    <dbReference type="NCBI Taxonomy" id="1200984"/>
    <lineage>
        <taxon>Bacteria</taxon>
        <taxon>Bacillati</taxon>
        <taxon>Actinomycetota</taxon>
        <taxon>Actinomycetes</taxon>
        <taxon>Kitasatosporales</taxon>
        <taxon>Streptomycetaceae</taxon>
        <taxon>Streptomyces</taxon>
    </lineage>
</organism>
<protein>
    <submittedName>
        <fullName evidence="2">Uncharacterized protein</fullName>
    </submittedName>
</protein>
<dbReference type="EMBL" id="CM001889">
    <property type="protein sequence ID" value="EOY52310.1"/>
    <property type="molecule type" value="Genomic_DNA"/>
</dbReference>
<dbReference type="Proteomes" id="UP000014062">
    <property type="component" value="Chromosome"/>
</dbReference>
<reference evidence="3" key="1">
    <citation type="journal article" date="2013" name="Genome Biol. Evol.">
        <title>The genome sequence of Streptomyces lividans 66 reveals a novel tRNA-dependent peptide biosynthetic system within a metal-related genomic island.</title>
        <authorList>
            <person name="Cruz-Morales P."/>
            <person name="Vijgenboom E."/>
            <person name="Iruegas-Bocardo F."/>
            <person name="Girard G."/>
            <person name="Yanez-Guerra L.A."/>
            <person name="Ramos-Aboites H.E."/>
            <person name="Pernodet J.L."/>
            <person name="Anne J."/>
            <person name="van Wezel G.P."/>
            <person name="Barona-Gomez F."/>
        </authorList>
    </citation>
    <scope>NUCLEOTIDE SEQUENCE [LARGE SCALE GENOMIC DNA]</scope>
    <source>
        <strain evidence="3">1326</strain>
    </source>
</reference>
<feature type="compositionally biased region" description="Basic residues" evidence="1">
    <location>
        <begin position="1"/>
        <end position="21"/>
    </location>
</feature>
<feature type="compositionally biased region" description="Basic residues" evidence="1">
    <location>
        <begin position="230"/>
        <end position="240"/>
    </location>
</feature>